<reference evidence="1" key="1">
    <citation type="journal article" date="2021" name="Nat. Commun.">
        <title>Genetic determinants of endophytism in the Arabidopsis root mycobiome.</title>
        <authorList>
            <person name="Mesny F."/>
            <person name="Miyauchi S."/>
            <person name="Thiergart T."/>
            <person name="Pickel B."/>
            <person name="Atanasova L."/>
            <person name="Karlsson M."/>
            <person name="Huettel B."/>
            <person name="Barry K.W."/>
            <person name="Haridas S."/>
            <person name="Chen C."/>
            <person name="Bauer D."/>
            <person name="Andreopoulos W."/>
            <person name="Pangilinan J."/>
            <person name="LaButti K."/>
            <person name="Riley R."/>
            <person name="Lipzen A."/>
            <person name="Clum A."/>
            <person name="Drula E."/>
            <person name="Henrissat B."/>
            <person name="Kohler A."/>
            <person name="Grigoriev I.V."/>
            <person name="Martin F.M."/>
            <person name="Hacquard S."/>
        </authorList>
    </citation>
    <scope>NUCLEOTIDE SEQUENCE</scope>
    <source>
        <strain evidence="1">FSSC 5 MPI-SDFR-AT-0091</strain>
    </source>
</reference>
<sequence length="228" mass="24688">MLRPVGRRLTCWRKQAGSCLELAARLLEVAVKTCRGPVNSGRAARQRSAGIGGGCIFGRGCGGLLSRAVRLQKHPEKGFPGCVLACCLRDAELEAIGSIFSLSELGGVSLSGNKDAKMGWILPPQNLRRSGSACLARSAAQVASPLFHLTLSIHSSTASLLRLQGREPWSKNEIRPRGPSSKHFVRKNPAAYCWPSFFPFPFPPFKPRSSLLIPTFLFLLILSPPSLL</sequence>
<evidence type="ECO:0000313" key="2">
    <source>
        <dbReference type="Proteomes" id="UP000736672"/>
    </source>
</evidence>
<proteinExistence type="predicted"/>
<accession>A0A9P9HYN8</accession>
<feature type="non-terminal residue" evidence="1">
    <location>
        <position position="228"/>
    </location>
</feature>
<dbReference type="EMBL" id="JAGTJS010000006">
    <property type="protein sequence ID" value="KAH7266284.1"/>
    <property type="molecule type" value="Genomic_DNA"/>
</dbReference>
<organism evidence="1 2">
    <name type="scientific">Fusarium solani</name>
    <name type="common">Filamentous fungus</name>
    <dbReference type="NCBI Taxonomy" id="169388"/>
    <lineage>
        <taxon>Eukaryota</taxon>
        <taxon>Fungi</taxon>
        <taxon>Dikarya</taxon>
        <taxon>Ascomycota</taxon>
        <taxon>Pezizomycotina</taxon>
        <taxon>Sordariomycetes</taxon>
        <taxon>Hypocreomycetidae</taxon>
        <taxon>Hypocreales</taxon>
        <taxon>Nectriaceae</taxon>
        <taxon>Fusarium</taxon>
        <taxon>Fusarium solani species complex</taxon>
    </lineage>
</organism>
<comment type="caution">
    <text evidence="1">The sequence shown here is derived from an EMBL/GenBank/DDBJ whole genome shotgun (WGS) entry which is preliminary data.</text>
</comment>
<gene>
    <name evidence="1" type="ORF">B0J15DRAFT_488254</name>
</gene>
<dbReference type="Proteomes" id="UP000736672">
    <property type="component" value="Unassembled WGS sequence"/>
</dbReference>
<dbReference type="AlphaFoldDB" id="A0A9P9HYN8"/>
<keyword evidence="2" id="KW-1185">Reference proteome</keyword>
<evidence type="ECO:0000313" key="1">
    <source>
        <dbReference type="EMBL" id="KAH7266284.1"/>
    </source>
</evidence>
<protein>
    <submittedName>
        <fullName evidence="1">Uncharacterized protein</fullName>
    </submittedName>
</protein>
<name>A0A9P9HYN8_FUSSL</name>